<dbReference type="PANTHER" id="PTHR22912:SF217">
    <property type="entry name" value="DIHYDROLIPOYL DEHYDROGENASE"/>
    <property type="match status" value="1"/>
</dbReference>
<comment type="catalytic activity">
    <reaction evidence="13 14">
        <text>N(6)-[(R)-dihydrolipoyl]-L-lysyl-[protein] + NAD(+) = N(6)-[(R)-lipoyl]-L-lysyl-[protein] + NADH + H(+)</text>
        <dbReference type="Rhea" id="RHEA:15045"/>
        <dbReference type="Rhea" id="RHEA-COMP:10474"/>
        <dbReference type="Rhea" id="RHEA-COMP:10475"/>
        <dbReference type="ChEBI" id="CHEBI:15378"/>
        <dbReference type="ChEBI" id="CHEBI:57540"/>
        <dbReference type="ChEBI" id="CHEBI:57945"/>
        <dbReference type="ChEBI" id="CHEBI:83099"/>
        <dbReference type="ChEBI" id="CHEBI:83100"/>
        <dbReference type="EC" id="1.8.1.4"/>
    </reaction>
</comment>
<sequence length="545" mass="58500">MIIEIKSPKKGTIGKINVSVGDKVTAGQELLSLETKKGNAVVKSQHDGAVESIEVEEGAEVKALDILLKIAGSQETAVQKTEEKVKSEEKIECDLTIIGGGPGGYVAAIKGAKLGAKVVLIEEGALGGTCLNYGCIPTKALVRSAEVFDSFKEAAEYGLSAKDFRVDMEKVIDRKNAIVSKLVGGVEDLLEKNNIRVISGRGKLINKDTVQAETEDKIIEVNSKDIIIATGSEPSCPPIPGANSKSVVTSKEILDLKELPEKFAIVGGGVIGMEIAFIFASFGVEVFVIEFLDDVLQTLDEDVIEEIKTAAEQKGIKIYTGSEVEEVIDTLNEKSMVRFTKDGRPEYLSVDKILMCTGRRPYLEGLGIEAVGIELNENKRGIKVNEKMQTNIDNIYAIGDVTDIMQLAHVASHQGIVAVENIMGHNAEMDYSAVPSAIFTHPEIATVGLTEKEAQSKGLNIEVGKFPYAANGKALTVGDDRGFIKIIKDQDTEKIVGAHIIGINAADLISSLTIAVKNGLTTKQITETIFAHPTTAEVTMKVFSL</sequence>
<evidence type="ECO:0000313" key="16">
    <source>
        <dbReference type="EMBL" id="MCR6546542.1"/>
    </source>
</evidence>
<evidence type="ECO:0000256" key="3">
    <source>
        <dbReference type="ARBA" id="ARBA00012608"/>
    </source>
</evidence>
<dbReference type="CDD" id="cd06850">
    <property type="entry name" value="biotinyl_domain"/>
    <property type="match status" value="1"/>
</dbReference>
<keyword evidence="10 14" id="KW-0520">NAD</keyword>
<dbReference type="InterPro" id="IPR001100">
    <property type="entry name" value="Pyr_nuc-diS_OxRdtase"/>
</dbReference>
<dbReference type="NCBIfam" id="TIGR01350">
    <property type="entry name" value="lipoamide_DH"/>
    <property type="match status" value="1"/>
</dbReference>
<evidence type="ECO:0000256" key="1">
    <source>
        <dbReference type="ARBA" id="ARBA00004496"/>
    </source>
</evidence>
<keyword evidence="17" id="KW-1185">Reference proteome</keyword>
<evidence type="ECO:0000259" key="15">
    <source>
        <dbReference type="PROSITE" id="PS50968"/>
    </source>
</evidence>
<dbReference type="PROSITE" id="PS00076">
    <property type="entry name" value="PYRIDINE_REDOX_1"/>
    <property type="match status" value="1"/>
</dbReference>
<dbReference type="Pfam" id="PF02852">
    <property type="entry name" value="Pyr_redox_dim"/>
    <property type="match status" value="1"/>
</dbReference>
<dbReference type="Gene3D" id="3.50.50.60">
    <property type="entry name" value="FAD/NAD(P)-binding domain"/>
    <property type="match status" value="2"/>
</dbReference>
<dbReference type="SUPFAM" id="SSF51230">
    <property type="entry name" value="Single hybrid motif"/>
    <property type="match status" value="1"/>
</dbReference>
<evidence type="ECO:0000256" key="7">
    <source>
        <dbReference type="ARBA" id="ARBA00022823"/>
    </source>
</evidence>
<evidence type="ECO:0000256" key="4">
    <source>
        <dbReference type="ARBA" id="ARBA00016961"/>
    </source>
</evidence>
<keyword evidence="5" id="KW-0963">Cytoplasm</keyword>
<dbReference type="SUPFAM" id="SSF55424">
    <property type="entry name" value="FAD/NAD-linked reductases, dimerisation (C-terminal) domain"/>
    <property type="match status" value="1"/>
</dbReference>
<keyword evidence="6 14" id="KW-0285">Flavoprotein</keyword>
<dbReference type="Pfam" id="PF00364">
    <property type="entry name" value="Biotin_lipoyl"/>
    <property type="match status" value="1"/>
</dbReference>
<evidence type="ECO:0000313" key="17">
    <source>
        <dbReference type="Proteomes" id="UP001524944"/>
    </source>
</evidence>
<dbReference type="Gene3D" id="2.40.50.100">
    <property type="match status" value="1"/>
</dbReference>
<dbReference type="InterPro" id="IPR000089">
    <property type="entry name" value="Biotin_lipoyl"/>
</dbReference>
<evidence type="ECO:0000256" key="9">
    <source>
        <dbReference type="ARBA" id="ARBA00023002"/>
    </source>
</evidence>
<keyword evidence="7" id="KW-0450">Lipoyl</keyword>
<organism evidence="16 17">
    <name type="scientific">Dehalobacterium formicoaceticum</name>
    <dbReference type="NCBI Taxonomy" id="51515"/>
    <lineage>
        <taxon>Bacteria</taxon>
        <taxon>Bacillati</taxon>
        <taxon>Bacillota</taxon>
        <taxon>Clostridia</taxon>
        <taxon>Eubacteriales</taxon>
        <taxon>Peptococcaceae</taxon>
        <taxon>Dehalobacterium</taxon>
    </lineage>
</organism>
<comment type="subcellular location">
    <subcellularLocation>
        <location evidence="1">Cytoplasm</location>
    </subcellularLocation>
</comment>
<keyword evidence="8 14" id="KW-0274">FAD</keyword>
<evidence type="ECO:0000256" key="11">
    <source>
        <dbReference type="ARBA" id="ARBA00023157"/>
    </source>
</evidence>
<name>A0ABT1Y6N4_9FIRM</name>
<dbReference type="InterPro" id="IPR023753">
    <property type="entry name" value="FAD/NAD-binding_dom"/>
</dbReference>
<dbReference type="InterPro" id="IPR006258">
    <property type="entry name" value="Lipoamide_DH"/>
</dbReference>
<dbReference type="InterPro" id="IPR036188">
    <property type="entry name" value="FAD/NAD-bd_sf"/>
</dbReference>
<keyword evidence="12 14" id="KW-0676">Redox-active center</keyword>
<dbReference type="RefSeq" id="WP_257913904.1">
    <property type="nucleotide sequence ID" value="NZ_JANPWE010000008.1"/>
</dbReference>
<dbReference type="InterPro" id="IPR016156">
    <property type="entry name" value="FAD/NAD-linked_Rdtase_dimer_sf"/>
</dbReference>
<evidence type="ECO:0000256" key="6">
    <source>
        <dbReference type="ARBA" id="ARBA00022630"/>
    </source>
</evidence>
<dbReference type="PRINTS" id="PR00368">
    <property type="entry name" value="FADPNR"/>
</dbReference>
<dbReference type="InterPro" id="IPR012999">
    <property type="entry name" value="Pyr_OxRdtase_I_AS"/>
</dbReference>
<dbReference type="Pfam" id="PF07992">
    <property type="entry name" value="Pyr_redox_2"/>
    <property type="match status" value="1"/>
</dbReference>
<protein>
    <recommendedName>
        <fullName evidence="4 14">Dihydrolipoyl dehydrogenase</fullName>
        <ecNumber evidence="3 14">1.8.1.4</ecNumber>
    </recommendedName>
</protein>
<evidence type="ECO:0000256" key="2">
    <source>
        <dbReference type="ARBA" id="ARBA00007532"/>
    </source>
</evidence>
<evidence type="ECO:0000256" key="10">
    <source>
        <dbReference type="ARBA" id="ARBA00023027"/>
    </source>
</evidence>
<dbReference type="Gene3D" id="3.30.390.30">
    <property type="match status" value="1"/>
</dbReference>
<gene>
    <name evidence="16" type="primary">lpdA</name>
    <name evidence="16" type="ORF">NVS47_13650</name>
</gene>
<evidence type="ECO:0000256" key="12">
    <source>
        <dbReference type="ARBA" id="ARBA00023284"/>
    </source>
</evidence>
<proteinExistence type="inferred from homology"/>
<dbReference type="PROSITE" id="PS00189">
    <property type="entry name" value="LIPOYL"/>
    <property type="match status" value="1"/>
</dbReference>
<comment type="similarity">
    <text evidence="2 14">Belongs to the class-I pyridine nucleotide-disulfide oxidoreductase family.</text>
</comment>
<accession>A0ABT1Y6N4</accession>
<comment type="cofactor">
    <cofactor evidence="14">
        <name>FAD</name>
        <dbReference type="ChEBI" id="CHEBI:57692"/>
    </cofactor>
    <text evidence="14">Binds 1 FAD per subunit.</text>
</comment>
<dbReference type="SUPFAM" id="SSF51905">
    <property type="entry name" value="FAD/NAD(P)-binding domain"/>
    <property type="match status" value="1"/>
</dbReference>
<dbReference type="InterPro" id="IPR003016">
    <property type="entry name" value="2-oxoA_DH_lipoyl-BS"/>
</dbReference>
<dbReference type="EMBL" id="JANPWE010000008">
    <property type="protein sequence ID" value="MCR6546542.1"/>
    <property type="molecule type" value="Genomic_DNA"/>
</dbReference>
<dbReference type="Proteomes" id="UP001524944">
    <property type="component" value="Unassembled WGS sequence"/>
</dbReference>
<dbReference type="PROSITE" id="PS50968">
    <property type="entry name" value="BIOTINYL_LIPOYL"/>
    <property type="match status" value="1"/>
</dbReference>
<dbReference type="InterPro" id="IPR011053">
    <property type="entry name" value="Single_hybrid_motif"/>
</dbReference>
<dbReference type="PIRSF" id="PIRSF000350">
    <property type="entry name" value="Mercury_reductase_MerA"/>
    <property type="match status" value="1"/>
</dbReference>
<evidence type="ECO:0000256" key="14">
    <source>
        <dbReference type="RuleBase" id="RU003692"/>
    </source>
</evidence>
<keyword evidence="11" id="KW-1015">Disulfide bond</keyword>
<keyword evidence="9 14" id="KW-0560">Oxidoreductase</keyword>
<feature type="domain" description="Lipoyl-binding" evidence="15">
    <location>
        <begin position="2"/>
        <end position="71"/>
    </location>
</feature>
<evidence type="ECO:0000256" key="8">
    <source>
        <dbReference type="ARBA" id="ARBA00022827"/>
    </source>
</evidence>
<evidence type="ECO:0000256" key="5">
    <source>
        <dbReference type="ARBA" id="ARBA00022490"/>
    </source>
</evidence>
<dbReference type="InterPro" id="IPR004099">
    <property type="entry name" value="Pyr_nucl-diS_OxRdtase_dimer"/>
</dbReference>
<dbReference type="GO" id="GO:0004148">
    <property type="term" value="F:dihydrolipoyl dehydrogenase (NADH) activity"/>
    <property type="evidence" value="ECO:0007669"/>
    <property type="project" value="UniProtKB-EC"/>
</dbReference>
<dbReference type="EC" id="1.8.1.4" evidence="3 14"/>
<evidence type="ECO:0000256" key="13">
    <source>
        <dbReference type="ARBA" id="ARBA00049187"/>
    </source>
</evidence>
<dbReference type="InterPro" id="IPR050151">
    <property type="entry name" value="Class-I_Pyr_Nuc-Dis_Oxidored"/>
</dbReference>
<reference evidence="16 17" key="1">
    <citation type="submission" date="2022-08" db="EMBL/GenBank/DDBJ databases">
        <title>Proteogenomics of the novel Dehalobacterium formicoaceticum strain EZ94 highlights a key role of methyltransferases during anaerobic dichloromethane degradation.</title>
        <authorList>
            <person name="Wasmund K."/>
        </authorList>
    </citation>
    <scope>NUCLEOTIDE SEQUENCE [LARGE SCALE GENOMIC DNA]</scope>
    <source>
        <strain evidence="16 17">EZ94</strain>
    </source>
</reference>
<dbReference type="PRINTS" id="PR00411">
    <property type="entry name" value="PNDRDTASEI"/>
</dbReference>
<comment type="caution">
    <text evidence="16">The sequence shown here is derived from an EMBL/GenBank/DDBJ whole genome shotgun (WGS) entry which is preliminary data.</text>
</comment>
<comment type="miscellaneous">
    <text evidence="14">The active site is a redox-active disulfide bond.</text>
</comment>
<dbReference type="PANTHER" id="PTHR22912">
    <property type="entry name" value="DISULFIDE OXIDOREDUCTASE"/>
    <property type="match status" value="1"/>
</dbReference>